<dbReference type="GeneID" id="95762198"/>
<dbReference type="Proteomes" id="UP001245370">
    <property type="component" value="Unassembled WGS sequence"/>
</dbReference>
<proteinExistence type="predicted"/>
<evidence type="ECO:0000313" key="3">
    <source>
        <dbReference type="EMBL" id="GLI21729.1"/>
    </source>
</evidence>
<sequence length="395" mass="41992">MRIAILASGVLPVLDGVTVSVDARVRRLVARGDEVLLLAPASADRTRPAGLPPAVTFAALPSVPFGAAASDRNVVPEAAAEIDRALAGFRPDLIHVDEPERLALGLRRLPARAFARRHRVPLVAFFHTNFADYLGSGGNRYGLYAPLRAVVWRAVAQLYNRYDATLVPSAASLARLQRFGLANGLAGRFNGTDTQDFHPDLRRPGYWSARWGRPDLDGRAVMLIAGRLTADKGWADWRQVLPALAERLGDSLAVVVAGDGALRGDVEQLVAALPCGFLSGPVPRAEIGALLANSDLYATLSRFENASLAVYEALASGLPVLALEAGGLPGQVRHGVNGLLFRPGDAPGFVEGTARLVEDAAARHALRAGALAERPLLDWDRAFAAWLDALSAVDP</sequence>
<dbReference type="EMBL" id="JAVDPY010000001">
    <property type="protein sequence ID" value="MDR6332519.1"/>
    <property type="molecule type" value="Genomic_DNA"/>
</dbReference>
<keyword evidence="6" id="KW-1185">Reference proteome</keyword>
<dbReference type="Gene3D" id="3.40.50.2000">
    <property type="entry name" value="Glycogen Phosphorylase B"/>
    <property type="match status" value="2"/>
</dbReference>
<dbReference type="RefSeq" id="WP_281806576.1">
    <property type="nucleotide sequence ID" value="NZ_BSDO01000002.1"/>
</dbReference>
<keyword evidence="3" id="KW-0808">Transferase</keyword>
<dbReference type="Pfam" id="PF13439">
    <property type="entry name" value="Glyco_transf_4"/>
    <property type="match status" value="1"/>
</dbReference>
<protein>
    <submittedName>
        <fullName evidence="3">Glycosyl transferase</fullName>
    </submittedName>
    <submittedName>
        <fullName evidence="4">Glycosyltransferase involved in cell wall biosynthesis</fullName>
    </submittedName>
</protein>
<accession>A0A9W6CM21</accession>
<evidence type="ECO:0000313" key="5">
    <source>
        <dbReference type="Proteomes" id="UP001144397"/>
    </source>
</evidence>
<dbReference type="InterPro" id="IPR001296">
    <property type="entry name" value="Glyco_trans_1"/>
</dbReference>
<dbReference type="AlphaFoldDB" id="A0A9W6CM21"/>
<evidence type="ECO:0000313" key="6">
    <source>
        <dbReference type="Proteomes" id="UP001245370"/>
    </source>
</evidence>
<dbReference type="Proteomes" id="UP001144397">
    <property type="component" value="Unassembled WGS sequence"/>
</dbReference>
<name>A0A9W6CM21_XANFL</name>
<reference evidence="3" key="1">
    <citation type="submission" date="2022-12" db="EMBL/GenBank/DDBJ databases">
        <title>Reference genome sequencing for broad-spectrum identification of bacterial and archaeal isolates by mass spectrometry.</title>
        <authorList>
            <person name="Sekiguchi Y."/>
            <person name="Tourlousse D.M."/>
        </authorList>
    </citation>
    <scope>NUCLEOTIDE SEQUENCE</scope>
    <source>
        <strain evidence="3">301</strain>
    </source>
</reference>
<evidence type="ECO:0000313" key="4">
    <source>
        <dbReference type="EMBL" id="MDR6332519.1"/>
    </source>
</evidence>
<dbReference type="PANTHER" id="PTHR45947">
    <property type="entry name" value="SULFOQUINOVOSYL TRANSFERASE SQD2"/>
    <property type="match status" value="1"/>
</dbReference>
<gene>
    <name evidence="4" type="ORF">GGQ86_000966</name>
    <name evidence="3" type="ORF">XFLAVUS301_14030</name>
</gene>
<reference evidence="4 6" key="2">
    <citation type="submission" date="2023-07" db="EMBL/GenBank/DDBJ databases">
        <title>Genomic Encyclopedia of Type Strains, Phase IV (KMG-IV): sequencing the most valuable type-strain genomes for metagenomic binning, comparative biology and taxonomic classification.</title>
        <authorList>
            <person name="Goeker M."/>
        </authorList>
    </citation>
    <scope>NUCLEOTIDE SEQUENCE [LARGE SCALE GENOMIC DNA]</scope>
    <source>
        <strain evidence="4 6">DSM 338</strain>
    </source>
</reference>
<dbReference type="SUPFAM" id="SSF53756">
    <property type="entry name" value="UDP-Glycosyltransferase/glycogen phosphorylase"/>
    <property type="match status" value="1"/>
</dbReference>
<dbReference type="InterPro" id="IPR050194">
    <property type="entry name" value="Glycosyltransferase_grp1"/>
</dbReference>
<feature type="domain" description="Glycosyl transferase family 1" evidence="1">
    <location>
        <begin position="217"/>
        <end position="368"/>
    </location>
</feature>
<organism evidence="3 5">
    <name type="scientific">Xanthobacter flavus</name>
    <dbReference type="NCBI Taxonomy" id="281"/>
    <lineage>
        <taxon>Bacteria</taxon>
        <taxon>Pseudomonadati</taxon>
        <taxon>Pseudomonadota</taxon>
        <taxon>Alphaproteobacteria</taxon>
        <taxon>Hyphomicrobiales</taxon>
        <taxon>Xanthobacteraceae</taxon>
        <taxon>Xanthobacter</taxon>
    </lineage>
</organism>
<dbReference type="InterPro" id="IPR028098">
    <property type="entry name" value="Glyco_trans_4-like_N"/>
</dbReference>
<dbReference type="GO" id="GO:0016757">
    <property type="term" value="F:glycosyltransferase activity"/>
    <property type="evidence" value="ECO:0007669"/>
    <property type="project" value="InterPro"/>
</dbReference>
<dbReference type="EMBL" id="BSDO01000002">
    <property type="protein sequence ID" value="GLI21729.1"/>
    <property type="molecule type" value="Genomic_DNA"/>
</dbReference>
<dbReference type="Pfam" id="PF00534">
    <property type="entry name" value="Glycos_transf_1"/>
    <property type="match status" value="1"/>
</dbReference>
<dbReference type="PANTHER" id="PTHR45947:SF3">
    <property type="entry name" value="SULFOQUINOVOSYL TRANSFERASE SQD2"/>
    <property type="match status" value="1"/>
</dbReference>
<comment type="caution">
    <text evidence="3">The sequence shown here is derived from an EMBL/GenBank/DDBJ whole genome shotgun (WGS) entry which is preliminary data.</text>
</comment>
<evidence type="ECO:0000259" key="2">
    <source>
        <dbReference type="Pfam" id="PF13439"/>
    </source>
</evidence>
<evidence type="ECO:0000259" key="1">
    <source>
        <dbReference type="Pfam" id="PF00534"/>
    </source>
</evidence>
<feature type="domain" description="Glycosyltransferase subfamily 4-like N-terminal" evidence="2">
    <location>
        <begin position="15"/>
        <end position="183"/>
    </location>
</feature>